<dbReference type="AlphaFoldDB" id="D2VSG3"/>
<gene>
    <name evidence="9" type="ORF">NAEGRDRAFT_71931</name>
</gene>
<feature type="domain" description="Cation efflux protein transmembrane" evidence="7">
    <location>
        <begin position="281"/>
        <end position="372"/>
    </location>
</feature>
<evidence type="ECO:0000259" key="7">
    <source>
        <dbReference type="Pfam" id="PF01545"/>
    </source>
</evidence>
<evidence type="ECO:0000256" key="5">
    <source>
        <dbReference type="ARBA" id="ARBA00023136"/>
    </source>
</evidence>
<comment type="subcellular location">
    <subcellularLocation>
        <location evidence="1">Membrane</location>
        <topology evidence="1">Multi-pass membrane protein</topology>
    </subcellularLocation>
</comment>
<dbReference type="Pfam" id="PF01545">
    <property type="entry name" value="Cation_efflux"/>
    <property type="match status" value="1"/>
</dbReference>
<dbReference type="InParanoid" id="D2VSG3"/>
<dbReference type="Proteomes" id="UP000006671">
    <property type="component" value="Unassembled WGS sequence"/>
</dbReference>
<dbReference type="GO" id="GO:0016020">
    <property type="term" value="C:membrane"/>
    <property type="evidence" value="ECO:0007669"/>
    <property type="project" value="UniProtKB-SubCell"/>
</dbReference>
<dbReference type="SUPFAM" id="SSF161111">
    <property type="entry name" value="Cation efflux protein transmembrane domain-like"/>
    <property type="match status" value="1"/>
</dbReference>
<keyword evidence="2" id="KW-0813">Transport</keyword>
<keyword evidence="3 6" id="KW-0812">Transmembrane</keyword>
<evidence type="ECO:0000256" key="4">
    <source>
        <dbReference type="ARBA" id="ARBA00022989"/>
    </source>
</evidence>
<dbReference type="OMA" id="DCKTDVY"/>
<evidence type="ECO:0000313" key="10">
    <source>
        <dbReference type="Proteomes" id="UP000006671"/>
    </source>
</evidence>
<name>D2VSG3_NAEGR</name>
<feature type="transmembrane region" description="Helical" evidence="6">
    <location>
        <begin position="326"/>
        <end position="344"/>
    </location>
</feature>
<dbReference type="Gene3D" id="3.30.70.1350">
    <property type="entry name" value="Cation efflux protein, cytoplasmic domain"/>
    <property type="match status" value="1"/>
</dbReference>
<dbReference type="InterPro" id="IPR036837">
    <property type="entry name" value="Cation_efflux_CTD_sf"/>
</dbReference>
<feature type="domain" description="Cation efflux protein cytoplasmic" evidence="8">
    <location>
        <begin position="380"/>
        <end position="453"/>
    </location>
</feature>
<dbReference type="PANTHER" id="PTHR43840:SF13">
    <property type="entry name" value="CATION EFFLUX PROTEIN CYTOPLASMIC DOMAIN-CONTAINING PROTEIN"/>
    <property type="match status" value="1"/>
</dbReference>
<dbReference type="FunCoup" id="D2VSG3">
    <property type="interactions" value="64"/>
</dbReference>
<dbReference type="OrthoDB" id="78296at2759"/>
<dbReference type="Gene3D" id="1.20.1510.10">
    <property type="entry name" value="Cation efflux protein transmembrane domain"/>
    <property type="match status" value="2"/>
</dbReference>
<evidence type="ECO:0000256" key="1">
    <source>
        <dbReference type="ARBA" id="ARBA00004141"/>
    </source>
</evidence>
<evidence type="ECO:0000256" key="2">
    <source>
        <dbReference type="ARBA" id="ARBA00022448"/>
    </source>
</evidence>
<evidence type="ECO:0000313" key="9">
    <source>
        <dbReference type="EMBL" id="EFC40186.1"/>
    </source>
</evidence>
<dbReference type="InterPro" id="IPR050291">
    <property type="entry name" value="CDF_Transporter"/>
</dbReference>
<organism evidence="10">
    <name type="scientific">Naegleria gruberi</name>
    <name type="common">Amoeba</name>
    <dbReference type="NCBI Taxonomy" id="5762"/>
    <lineage>
        <taxon>Eukaryota</taxon>
        <taxon>Discoba</taxon>
        <taxon>Heterolobosea</taxon>
        <taxon>Tetramitia</taxon>
        <taxon>Eutetramitia</taxon>
        <taxon>Vahlkampfiidae</taxon>
        <taxon>Naegleria</taxon>
    </lineage>
</organism>
<sequence length="468" mass="53197">MSEGILEEGINHGHYAKKKKTKLAATDDEEMIEVVDMNNDKPIVATAANGEGGNSSEQMMTHRIGSSPNFNPISVPKVNVSYVEHATRDWQSNFKQFPLIDTSNIEKKKVVEFYEKQNEMVDEYAKLYKSKLEHADETTSEGDLTGRSVVMNEDAFKQEEQVSPAMKRLEYWCIHLSFWTNVCLFVLKCSASVLSVSLSVITSTIDSALDLLSGLIIYITSLYRRRKNNTQLEETDWNQLDLLSLQLACLITGDVYNNNSSADSNAEVEWMFGIMIPKYLSSIFYWYGIGVLLATILIKLALHLVCRRVKHSPSVIAYAFDHRNDVLSNSLLLVSLFLSTYLWWLDSIGAVLLSTYIIKSWIQESLEHITKLVGLTADKEYIQKLTFMALNHSPLITQVDSVMAYYSGANMIVEIDVVLPKETPLLDSHDVGESLQKKIESLPDVERCYVHLDYEFEHTKDYEHVIKD</sequence>
<dbReference type="VEuPathDB" id="AmoebaDB:NAEGRDRAFT_71931"/>
<reference evidence="9 10" key="1">
    <citation type="journal article" date="2010" name="Cell">
        <title>The genome of Naegleria gruberi illuminates early eukaryotic versatility.</title>
        <authorList>
            <person name="Fritz-Laylin L.K."/>
            <person name="Prochnik S.E."/>
            <person name="Ginger M.L."/>
            <person name="Dacks J.B."/>
            <person name="Carpenter M.L."/>
            <person name="Field M.C."/>
            <person name="Kuo A."/>
            <person name="Paredez A."/>
            <person name="Chapman J."/>
            <person name="Pham J."/>
            <person name="Shu S."/>
            <person name="Neupane R."/>
            <person name="Cipriano M."/>
            <person name="Mancuso J."/>
            <person name="Tu H."/>
            <person name="Salamov A."/>
            <person name="Lindquist E."/>
            <person name="Shapiro H."/>
            <person name="Lucas S."/>
            <person name="Grigoriev I.V."/>
            <person name="Cande W.Z."/>
            <person name="Fulton C."/>
            <person name="Rokhsar D.S."/>
            <person name="Dawson S.C."/>
        </authorList>
    </citation>
    <scope>NUCLEOTIDE SEQUENCE [LARGE SCALE GENOMIC DNA]</scope>
    <source>
        <strain evidence="9 10">NEG-M</strain>
    </source>
</reference>
<keyword evidence="5 6" id="KW-0472">Membrane</keyword>
<dbReference type="PANTHER" id="PTHR43840">
    <property type="entry name" value="MITOCHONDRIAL METAL TRANSPORTER 1-RELATED"/>
    <property type="match status" value="1"/>
</dbReference>
<dbReference type="Pfam" id="PF16916">
    <property type="entry name" value="ZT_dimer"/>
    <property type="match status" value="1"/>
</dbReference>
<dbReference type="SUPFAM" id="SSF160240">
    <property type="entry name" value="Cation efflux protein cytoplasmic domain-like"/>
    <property type="match status" value="1"/>
</dbReference>
<proteinExistence type="predicted"/>
<accession>D2VSG3</accession>
<dbReference type="InterPro" id="IPR027469">
    <property type="entry name" value="Cation_efflux_TMD_sf"/>
</dbReference>
<evidence type="ECO:0000259" key="8">
    <source>
        <dbReference type="Pfam" id="PF16916"/>
    </source>
</evidence>
<dbReference type="KEGG" id="ngr:NAEGRDRAFT_71931"/>
<protein>
    <submittedName>
        <fullName evidence="9">Predicted protein</fullName>
    </submittedName>
</protein>
<dbReference type="eggNOG" id="KOG1485">
    <property type="taxonomic scope" value="Eukaryota"/>
</dbReference>
<evidence type="ECO:0000256" key="6">
    <source>
        <dbReference type="SAM" id="Phobius"/>
    </source>
</evidence>
<evidence type="ECO:0000256" key="3">
    <source>
        <dbReference type="ARBA" id="ARBA00022692"/>
    </source>
</evidence>
<dbReference type="InterPro" id="IPR027470">
    <property type="entry name" value="Cation_efflux_CTD"/>
</dbReference>
<keyword evidence="4 6" id="KW-1133">Transmembrane helix</keyword>
<dbReference type="GO" id="GO:0008324">
    <property type="term" value="F:monoatomic cation transmembrane transporter activity"/>
    <property type="evidence" value="ECO:0007669"/>
    <property type="project" value="InterPro"/>
</dbReference>
<dbReference type="InterPro" id="IPR058533">
    <property type="entry name" value="Cation_efflux_TM"/>
</dbReference>
<dbReference type="STRING" id="5762.D2VSG3"/>
<keyword evidence="10" id="KW-1185">Reference proteome</keyword>
<dbReference type="EMBL" id="GG738894">
    <property type="protein sequence ID" value="EFC40186.1"/>
    <property type="molecule type" value="Genomic_DNA"/>
</dbReference>
<feature type="transmembrane region" description="Helical" evidence="6">
    <location>
        <begin position="284"/>
        <end position="305"/>
    </location>
</feature>
<dbReference type="GeneID" id="8854564"/>
<dbReference type="RefSeq" id="XP_002672930.1">
    <property type="nucleotide sequence ID" value="XM_002672884.1"/>
</dbReference>